<keyword evidence="8" id="KW-1185">Reference proteome</keyword>
<feature type="region of interest" description="Disordered" evidence="6">
    <location>
        <begin position="195"/>
        <end position="270"/>
    </location>
</feature>
<keyword evidence="3" id="KW-0449">Lipoprotein</keyword>
<sequence length="597" mass="60554">MSKEEFLKIQKCVLKVNIHCDGCKQKVKKILQKIDGGFSFSLCFCFDFLFFVCVCVCFLLMGGSFVVLLILGVFTTDIDAELGKVTVSGNVDAATLIKKLSKSGKYAELWGAPKVNPNNNNGGHQNHLANQMKNLQIDNGKNGGNNNKQGPPKGGNNQPKLGGGGGGGGGGGPPQILPQQLQQLQQLQQQMNGFSFQDPKMLPPQLKGMKMPPFKDPIPANQNQKAVKFDLPEDGDLTDDDYDDDDYDDDDFDEDDDLEEDLDDIPLPPNKMKTPIGGAGAGAVPGGGGGGGGGQMPNLLMMNGMNGMNGNMNIQQLINAQKAAANGADKKGGGGGGGGAMQMPISMNGIGGGNNDGKGGNGGKKGGAGGGGGNGGGGGGNHNLGGGGKNGNKNGEAKNGNNNGGVQKNGGNSGGGGGPINNGNGGKKPGGEMPHVMNGGGPHGFPSMGGHPGLPAGGLAAGGAGGGGGGGGGGRPMNMPMAQMGNMQMSQMGSIPAVQGLPASAMNGGGPGSAYFQGPPGPAEAMAGNPYQQQQQYMAAMNHQRAAIANQAMMYARPPPAVNYLPPYPYPYPPPPPAGDNYTHFFSDENTSSCNVM</sequence>
<dbReference type="SUPFAM" id="SSF55008">
    <property type="entry name" value="HMA, heavy metal-associated domain"/>
    <property type="match status" value="1"/>
</dbReference>
<dbReference type="PANTHER" id="PTHR45868">
    <property type="entry name" value="HEAVY METAL-ASSOCIATED ISOPRENYLATED PLANT PROTEIN 33-RELATED"/>
    <property type="match status" value="1"/>
</dbReference>
<feature type="compositionally biased region" description="Gly residues" evidence="6">
    <location>
        <begin position="161"/>
        <end position="173"/>
    </location>
</feature>
<keyword evidence="7" id="KW-0472">Membrane</keyword>
<evidence type="ECO:0000256" key="5">
    <source>
        <dbReference type="ARBA" id="ARBA00024045"/>
    </source>
</evidence>
<dbReference type="InterPro" id="IPR036163">
    <property type="entry name" value="HMA_dom_sf"/>
</dbReference>
<proteinExistence type="inferred from homology"/>
<name>A0ABM3LCP7_CUCME</name>
<dbReference type="RefSeq" id="XP_050947788.1">
    <property type="nucleotide sequence ID" value="XM_051091831.1"/>
</dbReference>
<organism evidence="8 9">
    <name type="scientific">Cucumis melo</name>
    <name type="common">Muskmelon</name>
    <dbReference type="NCBI Taxonomy" id="3656"/>
    <lineage>
        <taxon>Eukaryota</taxon>
        <taxon>Viridiplantae</taxon>
        <taxon>Streptophyta</taxon>
        <taxon>Embryophyta</taxon>
        <taxon>Tracheophyta</taxon>
        <taxon>Spermatophyta</taxon>
        <taxon>Magnoliopsida</taxon>
        <taxon>eudicotyledons</taxon>
        <taxon>Gunneridae</taxon>
        <taxon>Pentapetalae</taxon>
        <taxon>rosids</taxon>
        <taxon>fabids</taxon>
        <taxon>Cucurbitales</taxon>
        <taxon>Cucurbitaceae</taxon>
        <taxon>Benincaseae</taxon>
        <taxon>Cucumis</taxon>
    </lineage>
</organism>
<feature type="compositionally biased region" description="Gly residues" evidence="6">
    <location>
        <begin position="349"/>
        <end position="366"/>
    </location>
</feature>
<keyword evidence="1" id="KW-0488">Methylation</keyword>
<feature type="compositionally biased region" description="Acidic residues" evidence="6">
    <location>
        <begin position="232"/>
        <end position="264"/>
    </location>
</feature>
<comment type="similarity">
    <text evidence="5">Belongs to the HIPP family.</text>
</comment>
<feature type="compositionally biased region" description="Gly residues" evidence="6">
    <location>
        <begin position="450"/>
        <end position="475"/>
    </location>
</feature>
<evidence type="ECO:0000313" key="9">
    <source>
        <dbReference type="RefSeq" id="XP_050947788.1"/>
    </source>
</evidence>
<dbReference type="Gene3D" id="3.30.70.100">
    <property type="match status" value="1"/>
</dbReference>
<protein>
    <submittedName>
        <fullName evidence="9">Heavy metal-associated isoprenylated plant protein 33-like isoform X1</fullName>
    </submittedName>
</protein>
<dbReference type="GeneID" id="103497926"/>
<evidence type="ECO:0000313" key="8">
    <source>
        <dbReference type="Proteomes" id="UP001652600"/>
    </source>
</evidence>
<feature type="transmembrane region" description="Helical" evidence="7">
    <location>
        <begin position="48"/>
        <end position="74"/>
    </location>
</feature>
<evidence type="ECO:0000256" key="4">
    <source>
        <dbReference type="ARBA" id="ARBA00023289"/>
    </source>
</evidence>
<feature type="compositionally biased region" description="Low complexity" evidence="6">
    <location>
        <begin position="144"/>
        <end position="160"/>
    </location>
</feature>
<feature type="compositionally biased region" description="Gly residues" evidence="6">
    <location>
        <begin position="380"/>
        <end position="390"/>
    </location>
</feature>
<feature type="region of interest" description="Disordered" evidence="6">
    <location>
        <begin position="325"/>
        <end position="366"/>
    </location>
</feature>
<feature type="compositionally biased region" description="Gly residues" evidence="6">
    <location>
        <begin position="407"/>
        <end position="428"/>
    </location>
</feature>
<keyword evidence="7" id="KW-0812">Transmembrane</keyword>
<feature type="region of interest" description="Disordered" evidence="6">
    <location>
        <begin position="136"/>
        <end position="177"/>
    </location>
</feature>
<gene>
    <name evidence="9" type="primary">LOC103497926</name>
</gene>
<keyword evidence="7" id="KW-1133">Transmembrane helix</keyword>
<reference evidence="9" key="1">
    <citation type="submission" date="2025-08" db="UniProtKB">
        <authorList>
            <consortium name="RefSeq"/>
        </authorList>
    </citation>
    <scope>IDENTIFICATION</scope>
    <source>
        <tissue evidence="9">Stem</tissue>
    </source>
</reference>
<accession>A0ABM3LCP7</accession>
<dbReference type="Proteomes" id="UP001652600">
    <property type="component" value="Chromosome 11"/>
</dbReference>
<keyword evidence="4" id="KW-0636">Prenylation</keyword>
<evidence type="ECO:0000256" key="3">
    <source>
        <dbReference type="ARBA" id="ARBA00023288"/>
    </source>
</evidence>
<feature type="region of interest" description="Disordered" evidence="6">
    <location>
        <begin position="380"/>
        <end position="477"/>
    </location>
</feature>
<evidence type="ECO:0000256" key="7">
    <source>
        <dbReference type="SAM" id="Phobius"/>
    </source>
</evidence>
<evidence type="ECO:0000256" key="6">
    <source>
        <dbReference type="SAM" id="MobiDB-lite"/>
    </source>
</evidence>
<dbReference type="PANTHER" id="PTHR45868:SF74">
    <property type="entry name" value="HEAVY METAL-ASSOCIATED ISOPRENYLATED PLANT PROTEIN 33"/>
    <property type="match status" value="1"/>
</dbReference>
<keyword evidence="2" id="KW-0479">Metal-binding</keyword>
<evidence type="ECO:0000256" key="1">
    <source>
        <dbReference type="ARBA" id="ARBA00022481"/>
    </source>
</evidence>
<feature type="compositionally biased region" description="Low complexity" evidence="6">
    <location>
        <begin position="391"/>
        <end position="406"/>
    </location>
</feature>
<evidence type="ECO:0000256" key="2">
    <source>
        <dbReference type="ARBA" id="ARBA00022723"/>
    </source>
</evidence>